<evidence type="ECO:0000313" key="2">
    <source>
        <dbReference type="Proteomes" id="UP000286271"/>
    </source>
</evidence>
<reference evidence="1 2" key="1">
    <citation type="submission" date="2018-08" db="EMBL/GenBank/DDBJ databases">
        <title>A genome reference for cultivated species of the human gut microbiota.</title>
        <authorList>
            <person name="Zou Y."/>
            <person name="Xue W."/>
            <person name="Luo G."/>
        </authorList>
    </citation>
    <scope>NUCLEOTIDE SEQUENCE [LARGE SCALE GENOMIC DNA]</scope>
    <source>
        <strain evidence="1 2">AM27-11</strain>
    </source>
</reference>
<proteinExistence type="predicted"/>
<name>A0A3R6FJ73_9FIRM</name>
<protein>
    <recommendedName>
        <fullName evidence="3">Immunity protein Imm1</fullName>
    </recommendedName>
</protein>
<accession>A0A3R6FJ73</accession>
<evidence type="ECO:0008006" key="3">
    <source>
        <dbReference type="Google" id="ProtNLM"/>
    </source>
</evidence>
<dbReference type="Proteomes" id="UP000286271">
    <property type="component" value="Unassembled WGS sequence"/>
</dbReference>
<dbReference type="RefSeq" id="WP_118930233.1">
    <property type="nucleotide sequence ID" value="NZ_QSKW01000016.1"/>
</dbReference>
<gene>
    <name evidence="1" type="ORF">DW707_10430</name>
</gene>
<organism evidence="1 2">
    <name type="scientific">Roseburia inulinivorans</name>
    <dbReference type="NCBI Taxonomy" id="360807"/>
    <lineage>
        <taxon>Bacteria</taxon>
        <taxon>Bacillati</taxon>
        <taxon>Bacillota</taxon>
        <taxon>Clostridia</taxon>
        <taxon>Lachnospirales</taxon>
        <taxon>Lachnospiraceae</taxon>
        <taxon>Roseburia</taxon>
    </lineage>
</organism>
<evidence type="ECO:0000313" key="1">
    <source>
        <dbReference type="EMBL" id="RHE96700.1"/>
    </source>
</evidence>
<comment type="caution">
    <text evidence="1">The sequence shown here is derived from an EMBL/GenBank/DDBJ whole genome shotgun (WGS) entry which is preliminary data.</text>
</comment>
<sequence length="126" mass="14888">MIVYEFNGKKECNNLIELQEVLKHRSKGNSNEFELRTELEYPFLTILIKEELACVHYFKDENDCGHYAYTHNNGLEEEYVIFNIGSENAESEISKELVIPVEQAYIAAIDFFETCEMSKRMKWFEL</sequence>
<dbReference type="AlphaFoldDB" id="A0A3R6FJ73"/>
<dbReference type="EMBL" id="QSKW01000016">
    <property type="protein sequence ID" value="RHE96700.1"/>
    <property type="molecule type" value="Genomic_DNA"/>
</dbReference>